<comment type="caution">
    <text evidence="3">The sequence shown here is derived from an EMBL/GenBank/DDBJ whole genome shotgun (WGS) entry which is preliminary data.</text>
</comment>
<dbReference type="PANTHER" id="PTHR43157:SF31">
    <property type="entry name" value="PHOSPHATIDYLINOSITOL-GLYCAN BIOSYNTHESIS CLASS F PROTEIN"/>
    <property type="match status" value="1"/>
</dbReference>
<feature type="transmembrane region" description="Helical" evidence="2">
    <location>
        <begin position="6"/>
        <end position="28"/>
    </location>
</feature>
<evidence type="ECO:0000313" key="3">
    <source>
        <dbReference type="EMBL" id="OXA45171.1"/>
    </source>
</evidence>
<dbReference type="Gene3D" id="3.40.50.720">
    <property type="entry name" value="NAD(P)-binding Rossmann-like Domain"/>
    <property type="match status" value="1"/>
</dbReference>
<dbReference type="EMBL" id="LNIX01000018">
    <property type="protein sequence ID" value="OXA45171.1"/>
    <property type="molecule type" value="Genomic_DNA"/>
</dbReference>
<organism evidence="3 4">
    <name type="scientific">Folsomia candida</name>
    <name type="common">Springtail</name>
    <dbReference type="NCBI Taxonomy" id="158441"/>
    <lineage>
        <taxon>Eukaryota</taxon>
        <taxon>Metazoa</taxon>
        <taxon>Ecdysozoa</taxon>
        <taxon>Arthropoda</taxon>
        <taxon>Hexapoda</taxon>
        <taxon>Collembola</taxon>
        <taxon>Entomobryomorpha</taxon>
        <taxon>Isotomoidea</taxon>
        <taxon>Isotomidae</taxon>
        <taxon>Proisotominae</taxon>
        <taxon>Folsomia</taxon>
    </lineage>
</organism>
<evidence type="ECO:0000256" key="2">
    <source>
        <dbReference type="SAM" id="Phobius"/>
    </source>
</evidence>
<evidence type="ECO:0000313" key="4">
    <source>
        <dbReference type="Proteomes" id="UP000198287"/>
    </source>
</evidence>
<keyword evidence="1" id="KW-0560">Oxidoreductase</keyword>
<keyword evidence="2" id="KW-0472">Membrane</keyword>
<dbReference type="AlphaFoldDB" id="A0A226DKN8"/>
<dbReference type="Proteomes" id="UP000198287">
    <property type="component" value="Unassembled WGS sequence"/>
</dbReference>
<keyword evidence="2" id="KW-0812">Transmembrane</keyword>
<dbReference type="PANTHER" id="PTHR43157">
    <property type="entry name" value="PHOSPHATIDYLINOSITOL-GLYCAN BIOSYNTHESIS CLASS F PROTEIN-RELATED"/>
    <property type="match status" value="1"/>
</dbReference>
<keyword evidence="4" id="KW-1185">Reference proteome</keyword>
<evidence type="ECO:0000256" key="1">
    <source>
        <dbReference type="ARBA" id="ARBA00023002"/>
    </source>
</evidence>
<dbReference type="Pfam" id="PF00106">
    <property type="entry name" value="adh_short"/>
    <property type="match status" value="1"/>
</dbReference>
<proteinExistence type="predicted"/>
<sequence>MFCCSFCLSLFNWIIITAVISFGIKFLIKKLRGHVDITNEVDISGKTVIVTGASDGIGKATVEEFATRGARVILACRNLQKAERCVQQIRSRTTNGELIALHLNLSSLKSVRNFVTEFNQKYGDKGLSILVNNAGVGNPLGVRKLTEDGFEESFGVNHLGHFLLTNLLLPQLDKAAKEEEMPSRIVTVSSGAARFGKLNFEDLMFEKTPFVDTAFFSQFLCNSKLANNLFNLELAKRLRAKKVNVRSYAVCPGVVETNTVLEFPFPPVVKIVLWITRFFMGKTPKEGAETTVYCSTSKYLTHHSGEMYRNCEFWDYSKRPKLNEQDAKLLWEKSEKLVLLGRDESML</sequence>
<reference evidence="3 4" key="1">
    <citation type="submission" date="2015-12" db="EMBL/GenBank/DDBJ databases">
        <title>The genome of Folsomia candida.</title>
        <authorList>
            <person name="Faddeeva A."/>
            <person name="Derks M.F."/>
            <person name="Anvar Y."/>
            <person name="Smit S."/>
            <person name="Van Straalen N."/>
            <person name="Roelofs D."/>
        </authorList>
    </citation>
    <scope>NUCLEOTIDE SEQUENCE [LARGE SCALE GENOMIC DNA]</scope>
    <source>
        <strain evidence="3 4">VU population</strain>
        <tissue evidence="3">Whole body</tissue>
    </source>
</reference>
<dbReference type="PRINTS" id="PR00081">
    <property type="entry name" value="GDHRDH"/>
</dbReference>
<keyword evidence="2" id="KW-1133">Transmembrane helix</keyword>
<accession>A0A226DKN8</accession>
<protein>
    <submittedName>
        <fullName evidence="3">Retinol dehydrogenase 11</fullName>
    </submittedName>
</protein>
<dbReference type="InterPro" id="IPR036291">
    <property type="entry name" value="NAD(P)-bd_dom_sf"/>
</dbReference>
<gene>
    <name evidence="3" type="ORF">Fcan01_20295</name>
</gene>
<name>A0A226DKN8_FOLCA</name>
<dbReference type="InterPro" id="IPR002347">
    <property type="entry name" value="SDR_fam"/>
</dbReference>
<dbReference type="SUPFAM" id="SSF51735">
    <property type="entry name" value="NAD(P)-binding Rossmann-fold domains"/>
    <property type="match status" value="1"/>
</dbReference>
<dbReference type="OrthoDB" id="417891at2759"/>
<dbReference type="GO" id="GO:0016491">
    <property type="term" value="F:oxidoreductase activity"/>
    <property type="evidence" value="ECO:0007669"/>
    <property type="project" value="UniProtKB-KW"/>
</dbReference>